<dbReference type="CDD" id="cd03134">
    <property type="entry name" value="GATase1_PfpI_like"/>
    <property type="match status" value="1"/>
</dbReference>
<feature type="domain" description="DJ-1/PfpI" evidence="2">
    <location>
        <begin position="6"/>
        <end position="169"/>
    </location>
</feature>
<dbReference type="Gene3D" id="3.40.50.880">
    <property type="match status" value="1"/>
</dbReference>
<reference evidence="3" key="1">
    <citation type="journal article" date="2015" name="Nature">
        <title>Complex archaea that bridge the gap between prokaryotes and eukaryotes.</title>
        <authorList>
            <person name="Spang A."/>
            <person name="Saw J.H."/>
            <person name="Jorgensen S.L."/>
            <person name="Zaremba-Niedzwiedzka K."/>
            <person name="Martijn J."/>
            <person name="Lind A.E."/>
            <person name="van Eijk R."/>
            <person name="Schleper C."/>
            <person name="Guy L."/>
            <person name="Ettema T.J."/>
        </authorList>
    </citation>
    <scope>NUCLEOTIDE SEQUENCE</scope>
</reference>
<evidence type="ECO:0000256" key="1">
    <source>
        <dbReference type="ARBA" id="ARBA00008542"/>
    </source>
</evidence>
<organism evidence="3">
    <name type="scientific">marine sediment metagenome</name>
    <dbReference type="NCBI Taxonomy" id="412755"/>
    <lineage>
        <taxon>unclassified sequences</taxon>
        <taxon>metagenomes</taxon>
        <taxon>ecological metagenomes</taxon>
    </lineage>
</organism>
<dbReference type="InterPro" id="IPR029062">
    <property type="entry name" value="Class_I_gatase-like"/>
</dbReference>
<dbReference type="EMBL" id="LAZR01000240">
    <property type="protein sequence ID" value="KKN79890.1"/>
    <property type="molecule type" value="Genomic_DNA"/>
</dbReference>
<accession>A0A0F9TFA7</accession>
<proteinExistence type="inferred from homology"/>
<dbReference type="SUPFAM" id="SSF52317">
    <property type="entry name" value="Class I glutamine amidotransferase-like"/>
    <property type="match status" value="1"/>
</dbReference>
<dbReference type="PROSITE" id="PS51276">
    <property type="entry name" value="PEPTIDASE_C56_PFPI"/>
    <property type="match status" value="1"/>
</dbReference>
<dbReference type="Pfam" id="PF01965">
    <property type="entry name" value="DJ-1_PfpI"/>
    <property type="match status" value="1"/>
</dbReference>
<dbReference type="PANTHER" id="PTHR42733:SF13">
    <property type="entry name" value="DJ-1_PFPI DOMAIN-CONTAINING PROTEIN"/>
    <property type="match status" value="1"/>
</dbReference>
<dbReference type="InterPro" id="IPR002818">
    <property type="entry name" value="DJ-1/PfpI"/>
</dbReference>
<dbReference type="NCBIfam" id="TIGR01382">
    <property type="entry name" value="PfpI"/>
    <property type="match status" value="1"/>
</dbReference>
<sequence length="172" mass="18724">MSLKGKRVAVMVDRQYQELEVWYPYYRLVEAGAQVLRVGPKAHASYPSKLGYPCDSDVAAADVNGGDFDAVIVPGGWAPDFMRRDPSMVRFLQHAVDADKIIAAICHGGWMLCSTGAARGKRATCFMAIKDDLINAGADYVDEEVVVDGKLITSRKPDDLPAFCQAIIQALA</sequence>
<protein>
    <recommendedName>
        <fullName evidence="2">DJ-1/PfpI domain-containing protein</fullName>
    </recommendedName>
</protein>
<gene>
    <name evidence="3" type="ORF">LCGC14_0335180</name>
</gene>
<evidence type="ECO:0000313" key="3">
    <source>
        <dbReference type="EMBL" id="KKN79890.1"/>
    </source>
</evidence>
<name>A0A0F9TFA7_9ZZZZ</name>
<comment type="similarity">
    <text evidence="1">Belongs to the peptidase C56 family.</text>
</comment>
<dbReference type="InterPro" id="IPR006286">
    <property type="entry name" value="C56_PfpI-like"/>
</dbReference>
<comment type="caution">
    <text evidence="3">The sequence shown here is derived from an EMBL/GenBank/DDBJ whole genome shotgun (WGS) entry which is preliminary data.</text>
</comment>
<dbReference type="PANTHER" id="PTHR42733">
    <property type="entry name" value="DJ-1 PROTEIN"/>
    <property type="match status" value="1"/>
</dbReference>
<evidence type="ECO:0000259" key="2">
    <source>
        <dbReference type="Pfam" id="PF01965"/>
    </source>
</evidence>
<dbReference type="AlphaFoldDB" id="A0A0F9TFA7"/>